<proteinExistence type="predicted"/>
<dbReference type="EMBL" id="JAWZYT010000782">
    <property type="protein sequence ID" value="KAK4319118.1"/>
    <property type="molecule type" value="Genomic_DNA"/>
</dbReference>
<dbReference type="AlphaFoldDB" id="A0AAE1Q5H8"/>
<reference evidence="3" key="1">
    <citation type="submission" date="2023-11" db="EMBL/GenBank/DDBJ databases">
        <title>Genome assemblies of two species of porcelain crab, Petrolisthes cinctipes and Petrolisthes manimaculis (Anomura: Porcellanidae).</title>
        <authorList>
            <person name="Angst P."/>
        </authorList>
    </citation>
    <scope>NUCLEOTIDE SEQUENCE</scope>
    <source>
        <strain evidence="3">PB745_02</strain>
        <tissue evidence="3">Gill</tissue>
    </source>
</reference>
<sequence>MDVLHEIYAGILDELDEEELQPRRLHRIVPRDRSDPMAYLADHEFIQRFRLSKDAVRDLLEEIRPRLPRVGNGRGCSVPQYLQLLAALRYMATGNFKISMGDCLEMSTTSVCRSVKRIATGLQGISNFLDRMKLR</sequence>
<dbReference type="EMBL" id="JAWZYT010000649">
    <property type="protein sequence ID" value="KAK4320655.1"/>
    <property type="molecule type" value="Genomic_DNA"/>
</dbReference>
<accession>A0AAE1Q5H8</accession>
<comment type="caution">
    <text evidence="3">The sequence shown here is derived from an EMBL/GenBank/DDBJ whole genome shotgun (WGS) entry which is preliminary data.</text>
</comment>
<dbReference type="EMBL" id="JAWZYT010000782">
    <property type="protein sequence ID" value="KAK4319124.1"/>
    <property type="molecule type" value="Genomic_DNA"/>
</dbReference>
<organism evidence="3 4">
    <name type="scientific">Petrolisthes manimaculis</name>
    <dbReference type="NCBI Taxonomy" id="1843537"/>
    <lineage>
        <taxon>Eukaryota</taxon>
        <taxon>Metazoa</taxon>
        <taxon>Ecdysozoa</taxon>
        <taxon>Arthropoda</taxon>
        <taxon>Crustacea</taxon>
        <taxon>Multicrustacea</taxon>
        <taxon>Malacostraca</taxon>
        <taxon>Eumalacostraca</taxon>
        <taxon>Eucarida</taxon>
        <taxon>Decapoda</taxon>
        <taxon>Pleocyemata</taxon>
        <taxon>Anomura</taxon>
        <taxon>Galatheoidea</taxon>
        <taxon>Porcellanidae</taxon>
        <taxon>Petrolisthes</taxon>
    </lineage>
</organism>
<name>A0AAE1Q5H8_9EUCA</name>
<dbReference type="Proteomes" id="UP001292094">
    <property type="component" value="Unassembled WGS sequence"/>
</dbReference>
<evidence type="ECO:0000313" key="2">
    <source>
        <dbReference type="EMBL" id="KAK4319124.1"/>
    </source>
</evidence>
<evidence type="ECO:0000313" key="1">
    <source>
        <dbReference type="EMBL" id="KAK4319118.1"/>
    </source>
</evidence>
<gene>
    <name evidence="3" type="ORF">Pmani_008488</name>
    <name evidence="1" type="ORF">Pmani_009950</name>
    <name evidence="2" type="ORF">Pmani_009954</name>
</gene>
<keyword evidence="4" id="KW-1185">Reference proteome</keyword>
<evidence type="ECO:0000313" key="4">
    <source>
        <dbReference type="Proteomes" id="UP001292094"/>
    </source>
</evidence>
<protein>
    <recommendedName>
        <fullName evidence="5">Nuclease HARBI1</fullName>
    </recommendedName>
</protein>
<evidence type="ECO:0008006" key="5">
    <source>
        <dbReference type="Google" id="ProtNLM"/>
    </source>
</evidence>
<evidence type="ECO:0000313" key="3">
    <source>
        <dbReference type="EMBL" id="KAK4320655.1"/>
    </source>
</evidence>